<dbReference type="Gene3D" id="3.30.870.10">
    <property type="entry name" value="Endonuclease Chain A"/>
    <property type="match status" value="2"/>
</dbReference>
<protein>
    <submittedName>
        <fullName evidence="6">PLD-like domain-containing protein</fullName>
    </submittedName>
</protein>
<evidence type="ECO:0000256" key="1">
    <source>
        <dbReference type="ARBA" id="ARBA00000798"/>
    </source>
</evidence>
<dbReference type="Pfam" id="PF13091">
    <property type="entry name" value="PLDc_2"/>
    <property type="match status" value="1"/>
</dbReference>
<comment type="catalytic activity">
    <reaction evidence="1">
        <text>a 1,2-diacyl-sn-glycero-3-phosphocholine + H2O = a 1,2-diacyl-sn-glycero-3-phosphate + choline + H(+)</text>
        <dbReference type="Rhea" id="RHEA:14445"/>
        <dbReference type="ChEBI" id="CHEBI:15354"/>
        <dbReference type="ChEBI" id="CHEBI:15377"/>
        <dbReference type="ChEBI" id="CHEBI:15378"/>
        <dbReference type="ChEBI" id="CHEBI:57643"/>
        <dbReference type="ChEBI" id="CHEBI:58608"/>
        <dbReference type="EC" id="3.1.4.4"/>
    </reaction>
</comment>
<name>A0A1I7LIB1_9BURK</name>
<feature type="domain" description="PLD phosphodiesterase" evidence="5">
    <location>
        <begin position="544"/>
        <end position="571"/>
    </location>
</feature>
<dbReference type="SUPFAM" id="SSF56024">
    <property type="entry name" value="Phospholipase D/nuclease"/>
    <property type="match status" value="2"/>
</dbReference>
<keyword evidence="7" id="KW-1185">Reference proteome</keyword>
<gene>
    <name evidence="6" type="ORF">SAMN05216552_10302</name>
</gene>
<dbReference type="STRING" id="1035707.SAMN05216552_10302"/>
<evidence type="ECO:0000256" key="2">
    <source>
        <dbReference type="ARBA" id="ARBA00022737"/>
    </source>
</evidence>
<dbReference type="InterPro" id="IPR001736">
    <property type="entry name" value="PLipase_D/transphosphatidylase"/>
</dbReference>
<reference evidence="7" key="1">
    <citation type="submission" date="2016-10" db="EMBL/GenBank/DDBJ databases">
        <authorList>
            <person name="Varghese N."/>
            <person name="Submissions S."/>
        </authorList>
    </citation>
    <scope>NUCLEOTIDE SEQUENCE [LARGE SCALE GENOMIC DNA]</scope>
    <source>
        <strain evidence="7">CGMCC 1.11014</strain>
    </source>
</reference>
<dbReference type="EMBL" id="FPBO01000030">
    <property type="protein sequence ID" value="SFV09416.1"/>
    <property type="molecule type" value="Genomic_DNA"/>
</dbReference>
<evidence type="ECO:0000259" key="5">
    <source>
        <dbReference type="PROSITE" id="PS50035"/>
    </source>
</evidence>
<sequence length="653" mass="74488">MASMNENADLYDLSLYYNRHAAPYQCLVLPWWVRAPHPVYSPRHRCQIELLNCGQKVFGRIAEDIRKAKHSVDIITWGFDPGMVLERDSTAEAGQRFGDLLKEVALCRAPEVQVRLLVWHDDPLSQMKMKNIPGYYGRRFSAYGSGATSFYSEQHMRYNAEWFEQICAGEIPNIRFHVRSVPGSARAPCLRGESVPKGLMADVSKLYAAHHQKMILIDYERPPLAVGYVMGHNSTTDFWDTEEHVFRDPRRERLYYNDPISTHKEAWEQGPSLNPSAPGYKPTEYELAQKERAVKAYLDKHSFVAKPYQDVSSRLRGPVLADINHNFCQAWEESEPPSSMFLDAFRIVARVPLMQKLKDATSKVAAKIYGDAEEPFIQRRKAIPAEKFQVPGGQHSVQLLRTQPMHGEKAIKECYANLTRQMHHYMFIQNQYVQYETWAEHLCECVERMRAGGYRKQVYVFILTSTPEINGMDLPTYDVARTIGLSDAMVQEHNEALAKERKGKGPKPISPKDMARRGINVVMGSLWTCAEPLANGRLRPDQYEEIYIHAKVAIVDDAAFTIGSANLNLRSMALDSELNVLSDAREVAYQLRCDLFRQCTGQAGPQQFADMDETFREWTALTASNFALKKKNELISSQLLSFYVDRKPGSPVV</sequence>
<dbReference type="PANTHER" id="PTHR18896:SF76">
    <property type="entry name" value="PHOSPHOLIPASE"/>
    <property type="match status" value="1"/>
</dbReference>
<dbReference type="AlphaFoldDB" id="A0A1I7LIB1"/>
<dbReference type="GO" id="GO:0009395">
    <property type="term" value="P:phospholipid catabolic process"/>
    <property type="evidence" value="ECO:0007669"/>
    <property type="project" value="TreeGrafter"/>
</dbReference>
<keyword evidence="2" id="KW-0677">Repeat</keyword>
<dbReference type="GO" id="GO:0004630">
    <property type="term" value="F:phospholipase D activity"/>
    <property type="evidence" value="ECO:0007669"/>
    <property type="project" value="UniProtKB-EC"/>
</dbReference>
<dbReference type="PANTHER" id="PTHR18896">
    <property type="entry name" value="PHOSPHOLIPASE D"/>
    <property type="match status" value="1"/>
</dbReference>
<proteinExistence type="predicted"/>
<evidence type="ECO:0000256" key="4">
    <source>
        <dbReference type="ARBA" id="ARBA00023098"/>
    </source>
</evidence>
<evidence type="ECO:0000256" key="3">
    <source>
        <dbReference type="ARBA" id="ARBA00022801"/>
    </source>
</evidence>
<evidence type="ECO:0000313" key="7">
    <source>
        <dbReference type="Proteomes" id="UP000199391"/>
    </source>
</evidence>
<dbReference type="PROSITE" id="PS50035">
    <property type="entry name" value="PLD"/>
    <property type="match status" value="1"/>
</dbReference>
<accession>A0A1I7LIB1</accession>
<dbReference type="SMART" id="SM00155">
    <property type="entry name" value="PLDc"/>
    <property type="match status" value="2"/>
</dbReference>
<dbReference type="RefSeq" id="WP_229490710.1">
    <property type="nucleotide sequence ID" value="NZ_FPBO01000030.1"/>
</dbReference>
<organism evidence="6 7">
    <name type="scientific">Pseudoduganella namucuonensis</name>
    <dbReference type="NCBI Taxonomy" id="1035707"/>
    <lineage>
        <taxon>Bacteria</taxon>
        <taxon>Pseudomonadati</taxon>
        <taxon>Pseudomonadota</taxon>
        <taxon>Betaproteobacteria</taxon>
        <taxon>Burkholderiales</taxon>
        <taxon>Oxalobacteraceae</taxon>
        <taxon>Telluria group</taxon>
        <taxon>Pseudoduganella</taxon>
    </lineage>
</organism>
<keyword evidence="4" id="KW-0443">Lipid metabolism</keyword>
<dbReference type="InterPro" id="IPR025202">
    <property type="entry name" value="PLD-like_dom"/>
</dbReference>
<dbReference type="Proteomes" id="UP000199391">
    <property type="component" value="Unassembled WGS sequence"/>
</dbReference>
<evidence type="ECO:0000313" key="6">
    <source>
        <dbReference type="EMBL" id="SFV09416.1"/>
    </source>
</evidence>
<dbReference type="InterPro" id="IPR015679">
    <property type="entry name" value="PLipase_D_fam"/>
</dbReference>
<keyword evidence="3" id="KW-0378">Hydrolase</keyword>